<dbReference type="SMART" id="SM00368">
    <property type="entry name" value="LRR_RI"/>
    <property type="match status" value="3"/>
</dbReference>
<reference evidence="1" key="1">
    <citation type="submission" date="2019-11" db="EMBL/GenBank/DDBJ databases">
        <title>The nuclear and mitochondrial genomes of Frieseomelitta varia - a highly eusocial stingless bee (Meliponini) with a permanently sterile worker caste.</title>
        <authorList>
            <person name="Freitas F.C.P."/>
            <person name="Lourenco A.P."/>
            <person name="Nunes F.M.F."/>
            <person name="Paschoal A.R."/>
            <person name="Abreu F.C.P."/>
            <person name="Barbin F.O."/>
            <person name="Bataglia L."/>
            <person name="Cardoso-Junior C.A.M."/>
            <person name="Cervoni M.S."/>
            <person name="Silva S.R."/>
            <person name="Dalarmi F."/>
            <person name="Del Lama M.A."/>
            <person name="Depintor T.S."/>
            <person name="Ferreira K.M."/>
            <person name="Goria P.S."/>
            <person name="Jaskot M.C."/>
            <person name="Lago D.C."/>
            <person name="Luna-Lucena D."/>
            <person name="Moda L.M."/>
            <person name="Nascimento L."/>
            <person name="Pedrino M."/>
            <person name="Rabico F.O."/>
            <person name="Sanches F.C."/>
            <person name="Santos D.E."/>
            <person name="Santos C.G."/>
            <person name="Vieira J."/>
            <person name="Lopes T.F."/>
            <person name="Barchuk A.R."/>
            <person name="Hartfelder K."/>
            <person name="Simoes Z.L.P."/>
            <person name="Bitondi M.M.G."/>
            <person name="Pinheiro D.G."/>
        </authorList>
    </citation>
    <scope>NUCLEOTIDE SEQUENCE</scope>
    <source>
        <strain evidence="1">USP_RPSP 00005682</strain>
        <tissue evidence="1">Whole individual</tissue>
    </source>
</reference>
<gene>
    <name evidence="1" type="ORF">E2986_14101</name>
</gene>
<dbReference type="InterPro" id="IPR032675">
    <property type="entry name" value="LRR_dom_sf"/>
</dbReference>
<organism evidence="1 2">
    <name type="scientific">Frieseomelitta varia</name>
    <dbReference type="NCBI Taxonomy" id="561572"/>
    <lineage>
        <taxon>Eukaryota</taxon>
        <taxon>Metazoa</taxon>
        <taxon>Ecdysozoa</taxon>
        <taxon>Arthropoda</taxon>
        <taxon>Hexapoda</taxon>
        <taxon>Insecta</taxon>
        <taxon>Pterygota</taxon>
        <taxon>Neoptera</taxon>
        <taxon>Endopterygota</taxon>
        <taxon>Hymenoptera</taxon>
        <taxon>Apocrita</taxon>
        <taxon>Aculeata</taxon>
        <taxon>Apoidea</taxon>
        <taxon>Anthophila</taxon>
        <taxon>Apidae</taxon>
        <taxon>Frieseomelitta</taxon>
    </lineage>
</organism>
<dbReference type="PANTHER" id="PTHR46984:SF1">
    <property type="entry name" value="LEUCINE-RICH REPEAT-CONTAINING PROTEIN 71"/>
    <property type="match status" value="1"/>
</dbReference>
<proteinExistence type="predicted"/>
<dbReference type="Gene3D" id="3.80.10.10">
    <property type="entry name" value="Ribonuclease Inhibitor"/>
    <property type="match status" value="1"/>
</dbReference>
<dbReference type="AlphaFoldDB" id="A0A833R9P8"/>
<protein>
    <submittedName>
        <fullName evidence="1">Uncharacterized protein</fullName>
    </submittedName>
</protein>
<dbReference type="PANTHER" id="PTHR46984">
    <property type="entry name" value="LEUCINE-RICH REPEAT-CONTAINING PROTEIN 71"/>
    <property type="match status" value="1"/>
</dbReference>
<name>A0A833R9P8_9HYME</name>
<accession>A0A833R9P8</accession>
<keyword evidence="2" id="KW-1185">Reference proteome</keyword>
<dbReference type="InterPro" id="IPR001611">
    <property type="entry name" value="Leu-rich_rpt"/>
</dbReference>
<dbReference type="SUPFAM" id="SSF52047">
    <property type="entry name" value="RNI-like"/>
    <property type="match status" value="1"/>
</dbReference>
<dbReference type="Proteomes" id="UP000655588">
    <property type="component" value="Unassembled WGS sequence"/>
</dbReference>
<dbReference type="InterPro" id="IPR053040">
    <property type="entry name" value="LRR-containing_protein_71"/>
</dbReference>
<dbReference type="EMBL" id="WNWW01000446">
    <property type="protein sequence ID" value="KAF3424759.1"/>
    <property type="molecule type" value="Genomic_DNA"/>
</dbReference>
<evidence type="ECO:0000313" key="1">
    <source>
        <dbReference type="EMBL" id="KAF3424759.1"/>
    </source>
</evidence>
<dbReference type="Pfam" id="PF13516">
    <property type="entry name" value="LRR_6"/>
    <property type="match status" value="2"/>
</dbReference>
<evidence type="ECO:0000313" key="2">
    <source>
        <dbReference type="Proteomes" id="UP000655588"/>
    </source>
</evidence>
<sequence length="188" mass="21732">MRKYNTVTVLKLPNCNINAFGIVQIAEMITNIKCVQDLNLDVNPNAQENYHLLCSPGGSLKYLSLRLCKISDDGVKKIAHELRYRDPPNSPKLIILNLANNHITKDGAGHIGEMLRTNRITLRHEEIVEVRRRKFAELALMEEWMEKKKNEEIDKSINEESLRKNGKSRTRQNLIRQSKKCTYSLFKS</sequence>
<comment type="caution">
    <text evidence="1">The sequence shown here is derived from an EMBL/GenBank/DDBJ whole genome shotgun (WGS) entry which is preliminary data.</text>
</comment>